<dbReference type="PANTHER" id="PTHR43867:SF2">
    <property type="entry name" value="CELLULOSE SYNTHASE CATALYTIC SUBUNIT A [UDP-FORMING]"/>
    <property type="match status" value="1"/>
</dbReference>
<dbReference type="GO" id="GO:0016757">
    <property type="term" value="F:glycosyltransferase activity"/>
    <property type="evidence" value="ECO:0007669"/>
    <property type="project" value="UniProtKB-KW"/>
</dbReference>
<proteinExistence type="predicted"/>
<evidence type="ECO:0000256" key="7">
    <source>
        <dbReference type="SAM" id="MobiDB-lite"/>
    </source>
</evidence>
<dbReference type="PANTHER" id="PTHR43867">
    <property type="entry name" value="CELLULOSE SYNTHASE CATALYTIC SUBUNIT A [UDP-FORMING]"/>
    <property type="match status" value="1"/>
</dbReference>
<feature type="region of interest" description="Disordered" evidence="7">
    <location>
        <begin position="149"/>
        <end position="170"/>
    </location>
</feature>
<feature type="compositionally biased region" description="Basic and acidic residues" evidence="7">
    <location>
        <begin position="156"/>
        <end position="169"/>
    </location>
</feature>
<feature type="transmembrane region" description="Helical" evidence="8">
    <location>
        <begin position="186"/>
        <end position="208"/>
    </location>
</feature>
<feature type="transmembrane region" description="Helical" evidence="8">
    <location>
        <begin position="214"/>
        <end position="232"/>
    </location>
</feature>
<keyword evidence="11" id="KW-1185">Reference proteome</keyword>
<evidence type="ECO:0000256" key="8">
    <source>
        <dbReference type="SAM" id="Phobius"/>
    </source>
</evidence>
<feature type="region of interest" description="Disordered" evidence="7">
    <location>
        <begin position="613"/>
        <end position="645"/>
    </location>
</feature>
<feature type="compositionally biased region" description="Acidic residues" evidence="7">
    <location>
        <begin position="625"/>
        <end position="636"/>
    </location>
</feature>
<comment type="caution">
    <text evidence="10">The sequence shown here is derived from an EMBL/GenBank/DDBJ whole genome shotgun (WGS) entry which is preliminary data.</text>
</comment>
<keyword evidence="3" id="KW-0808">Transferase</keyword>
<dbReference type="InterPro" id="IPR029044">
    <property type="entry name" value="Nucleotide-diphossugar_trans"/>
</dbReference>
<keyword evidence="5 8" id="KW-1133">Transmembrane helix</keyword>
<evidence type="ECO:0000256" key="5">
    <source>
        <dbReference type="ARBA" id="ARBA00022989"/>
    </source>
</evidence>
<evidence type="ECO:0000256" key="1">
    <source>
        <dbReference type="ARBA" id="ARBA00004141"/>
    </source>
</evidence>
<dbReference type="CDD" id="cd06423">
    <property type="entry name" value="CESA_like"/>
    <property type="match status" value="1"/>
</dbReference>
<dbReference type="RefSeq" id="WP_108343185.1">
    <property type="nucleotide sequence ID" value="NZ_PYXZ01000001.1"/>
</dbReference>
<feature type="domain" description="Glycosyltransferase 2-like" evidence="9">
    <location>
        <begin position="342"/>
        <end position="529"/>
    </location>
</feature>
<dbReference type="AlphaFoldDB" id="A0A2R7Z3N4"/>
<comment type="subcellular location">
    <subcellularLocation>
        <location evidence="1">Membrane</location>
        <topology evidence="1">Multi-pass membrane protein</topology>
    </subcellularLocation>
</comment>
<dbReference type="Pfam" id="PF13632">
    <property type="entry name" value="Glyco_trans_2_3"/>
    <property type="match status" value="1"/>
</dbReference>
<protein>
    <recommendedName>
        <fullName evidence="9">Glycosyltransferase 2-like domain-containing protein</fullName>
    </recommendedName>
</protein>
<dbReference type="Gene3D" id="3.90.550.10">
    <property type="entry name" value="Spore Coat Polysaccharide Biosynthesis Protein SpsA, Chain A"/>
    <property type="match status" value="1"/>
</dbReference>
<evidence type="ECO:0000256" key="3">
    <source>
        <dbReference type="ARBA" id="ARBA00022679"/>
    </source>
</evidence>
<dbReference type="GO" id="GO:0016020">
    <property type="term" value="C:membrane"/>
    <property type="evidence" value="ECO:0007669"/>
    <property type="project" value="UniProtKB-SubCell"/>
</dbReference>
<evidence type="ECO:0000259" key="9">
    <source>
        <dbReference type="Pfam" id="PF13632"/>
    </source>
</evidence>
<dbReference type="OrthoDB" id="3173508at2"/>
<dbReference type="InterPro" id="IPR050321">
    <property type="entry name" value="Glycosyltr_2/OpgH_subfam"/>
</dbReference>
<feature type="transmembrane region" description="Helical" evidence="8">
    <location>
        <begin position="513"/>
        <end position="530"/>
    </location>
</feature>
<dbReference type="EMBL" id="PYXZ01000001">
    <property type="protein sequence ID" value="PUA82999.1"/>
    <property type="molecule type" value="Genomic_DNA"/>
</dbReference>
<feature type="transmembrane region" description="Helical" evidence="8">
    <location>
        <begin position="542"/>
        <end position="564"/>
    </location>
</feature>
<sequence>MTLHAATRTPFDHPITTGSVVESDDITAPVSRLTQVARRRIVAVIDPVWPEGEDDHSRAPLPVVERAAELLTARLQPGELVSATPEGRLLLQLRREDRAARPVRLQEMAYFALEVLDRLHRTGGFADLGVGWAPITRQQDPTAAAEAATEAASESLRQRDLQPRQDGAHVKSRNPRISWFSASRQVVWATLGSVFVPFLLMVGLYRLGIDVSGPLYWTLVGALSLTALTIWAEVSHAFTPPRVPPAPEQDAPQATAIIAAYLPNEADTIEETLEHFVHHDYSGDLQVVLAYNSPVPLPVEERLAALDRAHERLTVLKVEDSTSKAQNVNSALRIATGEFVGIFDADHHPADGSFDRAWRWIAAGHDVVQGHCVIRNGDDSALAKLVAVEFEQIYAVAHPGRAAFSGFGIFGGSNGYWRATALERIRLRGSFLTEDIEASMRTLGAGGSLVSDPGLVSYELAPENVRSLWKQRLRWAQGWFQVSVRHLWTLLKRPHLTLRQKVGLVYLLGWREVYPWVSMFAWPLLMFLAWRDGGLRMTSPLFVLITLFVTVSGPLQTLAAYRLAAPAIRRHRSWFMWSCLANLLVYTEAKNLVNRVAHLKQLRGEHQWVVTPRTAASHGSSPTDPDSDPTDSDPTDSDQRMEVAA</sequence>
<organism evidence="10 11">
    <name type="scientific">Nocardioides currus</name>
    <dbReference type="NCBI Taxonomy" id="2133958"/>
    <lineage>
        <taxon>Bacteria</taxon>
        <taxon>Bacillati</taxon>
        <taxon>Actinomycetota</taxon>
        <taxon>Actinomycetes</taxon>
        <taxon>Propionibacteriales</taxon>
        <taxon>Nocardioidaceae</taxon>
        <taxon>Nocardioides</taxon>
    </lineage>
</organism>
<keyword evidence="4 8" id="KW-0812">Transmembrane</keyword>
<evidence type="ECO:0000313" key="10">
    <source>
        <dbReference type="EMBL" id="PUA82999.1"/>
    </source>
</evidence>
<gene>
    <name evidence="10" type="ORF">C7S10_04790</name>
</gene>
<evidence type="ECO:0000313" key="11">
    <source>
        <dbReference type="Proteomes" id="UP000244867"/>
    </source>
</evidence>
<keyword evidence="6 8" id="KW-0472">Membrane</keyword>
<evidence type="ECO:0000256" key="4">
    <source>
        <dbReference type="ARBA" id="ARBA00022692"/>
    </source>
</evidence>
<reference evidence="10 11" key="1">
    <citation type="submission" date="2018-03" db="EMBL/GenBank/DDBJ databases">
        <authorList>
            <person name="Keele B.F."/>
        </authorList>
    </citation>
    <scope>NUCLEOTIDE SEQUENCE [LARGE SCALE GENOMIC DNA]</scope>
    <source>
        <strain evidence="10 11">IB-3</strain>
    </source>
</reference>
<accession>A0A2R7Z3N4</accession>
<keyword evidence="2" id="KW-0328">Glycosyltransferase</keyword>
<evidence type="ECO:0000256" key="2">
    <source>
        <dbReference type="ARBA" id="ARBA00022676"/>
    </source>
</evidence>
<dbReference type="Proteomes" id="UP000244867">
    <property type="component" value="Unassembled WGS sequence"/>
</dbReference>
<dbReference type="InterPro" id="IPR001173">
    <property type="entry name" value="Glyco_trans_2-like"/>
</dbReference>
<name>A0A2R7Z3N4_9ACTN</name>
<dbReference type="SUPFAM" id="SSF53448">
    <property type="entry name" value="Nucleotide-diphospho-sugar transferases"/>
    <property type="match status" value="1"/>
</dbReference>
<evidence type="ECO:0000256" key="6">
    <source>
        <dbReference type="ARBA" id="ARBA00023136"/>
    </source>
</evidence>